<feature type="compositionally biased region" description="Polar residues" evidence="1">
    <location>
        <begin position="85"/>
        <end position="104"/>
    </location>
</feature>
<dbReference type="AlphaFoldDB" id="A0A448X3N1"/>
<evidence type="ECO:0000313" key="3">
    <source>
        <dbReference type="Proteomes" id="UP000784294"/>
    </source>
</evidence>
<dbReference type="SUPFAM" id="SSF57997">
    <property type="entry name" value="Tropomyosin"/>
    <property type="match status" value="1"/>
</dbReference>
<gene>
    <name evidence="2" type="ORF">PXEA_LOCUS20438</name>
</gene>
<dbReference type="EMBL" id="CAAALY010084191">
    <property type="protein sequence ID" value="VEL26998.1"/>
    <property type="molecule type" value="Genomic_DNA"/>
</dbReference>
<sequence>MTTKLSMKYLRLSSIASANTLLSESESQLEEPGQKLAACRNRADDCERRVGLLSAEIHMLRSQLAEKRQAYALIRPGKRSVVANNSSISSMIPNQPAQTTQAFDNGSLGVDKAE</sequence>
<feature type="region of interest" description="Disordered" evidence="1">
    <location>
        <begin position="85"/>
        <end position="114"/>
    </location>
</feature>
<evidence type="ECO:0000313" key="2">
    <source>
        <dbReference type="EMBL" id="VEL26998.1"/>
    </source>
</evidence>
<comment type="caution">
    <text evidence="2">The sequence shown here is derived from an EMBL/GenBank/DDBJ whole genome shotgun (WGS) entry which is preliminary data.</text>
</comment>
<proteinExistence type="predicted"/>
<keyword evidence="3" id="KW-1185">Reference proteome</keyword>
<evidence type="ECO:0000256" key="1">
    <source>
        <dbReference type="SAM" id="MobiDB-lite"/>
    </source>
</evidence>
<accession>A0A448X3N1</accession>
<organism evidence="2 3">
    <name type="scientific">Protopolystoma xenopodis</name>
    <dbReference type="NCBI Taxonomy" id="117903"/>
    <lineage>
        <taxon>Eukaryota</taxon>
        <taxon>Metazoa</taxon>
        <taxon>Spiralia</taxon>
        <taxon>Lophotrochozoa</taxon>
        <taxon>Platyhelminthes</taxon>
        <taxon>Monogenea</taxon>
        <taxon>Polyopisthocotylea</taxon>
        <taxon>Polystomatidea</taxon>
        <taxon>Polystomatidae</taxon>
        <taxon>Protopolystoma</taxon>
    </lineage>
</organism>
<protein>
    <submittedName>
        <fullName evidence="2">Uncharacterized protein</fullName>
    </submittedName>
</protein>
<reference evidence="2" key="1">
    <citation type="submission" date="2018-11" db="EMBL/GenBank/DDBJ databases">
        <authorList>
            <consortium name="Pathogen Informatics"/>
        </authorList>
    </citation>
    <scope>NUCLEOTIDE SEQUENCE</scope>
</reference>
<dbReference type="Proteomes" id="UP000784294">
    <property type="component" value="Unassembled WGS sequence"/>
</dbReference>
<name>A0A448X3N1_9PLAT</name>